<accession>A0ABN9SCB5</accession>
<evidence type="ECO:0000313" key="3">
    <source>
        <dbReference type="Proteomes" id="UP001189429"/>
    </source>
</evidence>
<feature type="compositionally biased region" description="Gly residues" evidence="1">
    <location>
        <begin position="88"/>
        <end position="120"/>
    </location>
</feature>
<comment type="caution">
    <text evidence="2">The sequence shown here is derived from an EMBL/GenBank/DDBJ whole genome shotgun (WGS) entry which is preliminary data.</text>
</comment>
<feature type="compositionally biased region" description="Low complexity" evidence="1">
    <location>
        <begin position="229"/>
        <end position="249"/>
    </location>
</feature>
<gene>
    <name evidence="2" type="ORF">PCOR1329_LOCUS28513</name>
</gene>
<feature type="compositionally biased region" description="Basic residues" evidence="1">
    <location>
        <begin position="382"/>
        <end position="395"/>
    </location>
</feature>
<feature type="region of interest" description="Disordered" evidence="1">
    <location>
        <begin position="1"/>
        <end position="33"/>
    </location>
</feature>
<feature type="compositionally biased region" description="Basic residues" evidence="1">
    <location>
        <begin position="171"/>
        <end position="192"/>
    </location>
</feature>
<feature type="compositionally biased region" description="Gly residues" evidence="1">
    <location>
        <begin position="313"/>
        <end position="322"/>
    </location>
</feature>
<evidence type="ECO:0000256" key="1">
    <source>
        <dbReference type="SAM" id="MobiDB-lite"/>
    </source>
</evidence>
<name>A0ABN9SCB5_9DINO</name>
<protein>
    <submittedName>
        <fullName evidence="2">Uncharacterized protein</fullName>
    </submittedName>
</protein>
<keyword evidence="3" id="KW-1185">Reference proteome</keyword>
<feature type="region of interest" description="Disordered" evidence="1">
    <location>
        <begin position="342"/>
        <end position="451"/>
    </location>
</feature>
<feature type="region of interest" description="Disordered" evidence="1">
    <location>
        <begin position="56"/>
        <end position="120"/>
    </location>
</feature>
<proteinExistence type="predicted"/>
<feature type="region of interest" description="Disordered" evidence="1">
    <location>
        <begin position="154"/>
        <end position="201"/>
    </location>
</feature>
<feature type="non-terminal residue" evidence="2">
    <location>
        <position position="451"/>
    </location>
</feature>
<dbReference type="Proteomes" id="UP001189429">
    <property type="component" value="Unassembled WGS sequence"/>
</dbReference>
<organism evidence="2 3">
    <name type="scientific">Prorocentrum cordatum</name>
    <dbReference type="NCBI Taxonomy" id="2364126"/>
    <lineage>
        <taxon>Eukaryota</taxon>
        <taxon>Sar</taxon>
        <taxon>Alveolata</taxon>
        <taxon>Dinophyceae</taxon>
        <taxon>Prorocentrales</taxon>
        <taxon>Prorocentraceae</taxon>
        <taxon>Prorocentrum</taxon>
    </lineage>
</organism>
<feature type="region of interest" description="Disordered" evidence="1">
    <location>
        <begin position="306"/>
        <end position="328"/>
    </location>
</feature>
<dbReference type="EMBL" id="CAUYUJ010010543">
    <property type="protein sequence ID" value="CAK0829620.1"/>
    <property type="molecule type" value="Genomic_DNA"/>
</dbReference>
<feature type="compositionally biased region" description="Low complexity" evidence="1">
    <location>
        <begin position="257"/>
        <end position="267"/>
    </location>
</feature>
<evidence type="ECO:0000313" key="2">
    <source>
        <dbReference type="EMBL" id="CAK0829620.1"/>
    </source>
</evidence>
<feature type="region of interest" description="Disordered" evidence="1">
    <location>
        <begin position="229"/>
        <end position="283"/>
    </location>
</feature>
<reference evidence="2" key="1">
    <citation type="submission" date="2023-10" db="EMBL/GenBank/DDBJ databases">
        <authorList>
            <person name="Chen Y."/>
            <person name="Shah S."/>
            <person name="Dougan E. K."/>
            <person name="Thang M."/>
            <person name="Chan C."/>
        </authorList>
    </citation>
    <scope>NUCLEOTIDE SEQUENCE [LARGE SCALE GENOMIC DNA]</scope>
</reference>
<feature type="non-terminal residue" evidence="2">
    <location>
        <position position="1"/>
    </location>
</feature>
<sequence length="451" mass="46135">EGQGIQRRNPRRPRALRPCLQRRVPAAGAHQPTACAAGLPGLAVCPAPPLLPAAAAARAGQVPEQLPAPRPAAAPPRARRPRRPEAAGSGGAGGRVRGVGTGSSGVPERGGGVGAGGSGGSDPAVLRAGVCRGCVLRGPGRGAARPWRGWALARARGPRRARGLARQGRGPPRRHRGPPRKGRGRARLRRAPRVPPQGGRGVLLLQRAGPSAVRPPPAGALRRGAALPAGAPAARRVPGRAPGRVPVARGRLRPAGRGRLAGARAPRAPVPPHAAERQGRGRHGGAGVVGGGERGVHAAARAHAAGGLRAGARGRGGPGGPARRGQARAQLVLREHGGPRVLGVLPRLPRGGHAAPRARGVPCHAQLGPGGSRRQLGSHAREVRRHRPLVRHTHADHRSAPASPRRTDDLRSFAGLDPPRQHQAVRQTHQHGAGAEDPGTRREGQQGALGG</sequence>